<evidence type="ECO:0000313" key="3">
    <source>
        <dbReference type="Proteomes" id="UP000005408"/>
    </source>
</evidence>
<keyword evidence="3" id="KW-1185">Reference proteome</keyword>
<dbReference type="PANTHER" id="PTHR46791:SF13">
    <property type="entry name" value="CLR5 DOMAIN-CONTAINING PROTEIN"/>
    <property type="match status" value="1"/>
</dbReference>
<accession>A0A8W8J6D0</accession>
<dbReference type="InterPro" id="IPR058913">
    <property type="entry name" value="Integrase_dom_put"/>
</dbReference>
<dbReference type="Pfam" id="PF24764">
    <property type="entry name" value="rva_4"/>
    <property type="match status" value="1"/>
</dbReference>
<name>A0A8W8J6D0_MAGGI</name>
<sequence length="248" mass="29721">MEQCGKHGQMHGYRWLHLKCLEEGFVVDQETIRVLLHILDPDGIEYRKRRRLRRRVYSVPGPNAVWHIDGNHKDEYAGNRSFLYGKSTQNQRIECLWEMVRRQGMQYWINFFQELAESGFHDGGYLDQELSRFCFLEMVQETLDDISLIWNRHRIRPYRQRIARCGRPFMLHYMPSVFDTVDYGLEINENDIQVCERELEPVPPFPCSELLKELCICIMEENSLAQPQHPDEMRELSIFLREDMINHL</sequence>
<dbReference type="PANTHER" id="PTHR46791">
    <property type="entry name" value="EXPRESSED PROTEIN"/>
    <property type="match status" value="1"/>
</dbReference>
<dbReference type="Proteomes" id="UP000005408">
    <property type="component" value="Unassembled WGS sequence"/>
</dbReference>
<feature type="domain" description="Integrase core" evidence="1">
    <location>
        <begin position="79"/>
        <end position="161"/>
    </location>
</feature>
<dbReference type="EnsemblMetazoa" id="G17477.1">
    <property type="protein sequence ID" value="G17477.1:cds"/>
    <property type="gene ID" value="G17477"/>
</dbReference>
<reference evidence="2" key="1">
    <citation type="submission" date="2022-08" db="UniProtKB">
        <authorList>
            <consortium name="EnsemblMetazoa"/>
        </authorList>
    </citation>
    <scope>IDENTIFICATION</scope>
    <source>
        <strain evidence="2">05x7-T-G4-1.051#20</strain>
    </source>
</reference>
<organism evidence="2 3">
    <name type="scientific">Magallana gigas</name>
    <name type="common">Pacific oyster</name>
    <name type="synonym">Crassostrea gigas</name>
    <dbReference type="NCBI Taxonomy" id="29159"/>
    <lineage>
        <taxon>Eukaryota</taxon>
        <taxon>Metazoa</taxon>
        <taxon>Spiralia</taxon>
        <taxon>Lophotrochozoa</taxon>
        <taxon>Mollusca</taxon>
        <taxon>Bivalvia</taxon>
        <taxon>Autobranchia</taxon>
        <taxon>Pteriomorphia</taxon>
        <taxon>Ostreida</taxon>
        <taxon>Ostreoidea</taxon>
        <taxon>Ostreidae</taxon>
        <taxon>Magallana</taxon>
    </lineage>
</organism>
<evidence type="ECO:0000313" key="2">
    <source>
        <dbReference type="EnsemblMetazoa" id="G17477.1:cds"/>
    </source>
</evidence>
<dbReference type="AlphaFoldDB" id="A0A8W8J6D0"/>
<protein>
    <recommendedName>
        <fullName evidence="1">Integrase core domain-containing protein</fullName>
    </recommendedName>
</protein>
<evidence type="ECO:0000259" key="1">
    <source>
        <dbReference type="Pfam" id="PF24764"/>
    </source>
</evidence>
<proteinExistence type="predicted"/>